<feature type="compositionally biased region" description="Basic and acidic residues" evidence="1">
    <location>
        <begin position="65"/>
        <end position="79"/>
    </location>
</feature>
<dbReference type="AlphaFoldDB" id="A0A165E8D7"/>
<evidence type="ECO:0000313" key="3">
    <source>
        <dbReference type="Proteomes" id="UP000076871"/>
    </source>
</evidence>
<keyword evidence="3" id="KW-1185">Reference proteome</keyword>
<dbReference type="Proteomes" id="UP000076871">
    <property type="component" value="Unassembled WGS sequence"/>
</dbReference>
<dbReference type="GeneID" id="63824082"/>
<feature type="compositionally biased region" description="Polar residues" evidence="1">
    <location>
        <begin position="283"/>
        <end position="306"/>
    </location>
</feature>
<dbReference type="OrthoDB" id="3246206at2759"/>
<gene>
    <name evidence="2" type="ORF">LAESUDRAFT_714208</name>
</gene>
<reference evidence="2 3" key="1">
    <citation type="journal article" date="2016" name="Mol. Biol. Evol.">
        <title>Comparative Genomics of Early-Diverging Mushroom-Forming Fungi Provides Insights into the Origins of Lignocellulose Decay Capabilities.</title>
        <authorList>
            <person name="Nagy L.G."/>
            <person name="Riley R."/>
            <person name="Tritt A."/>
            <person name="Adam C."/>
            <person name="Daum C."/>
            <person name="Floudas D."/>
            <person name="Sun H."/>
            <person name="Yadav J.S."/>
            <person name="Pangilinan J."/>
            <person name="Larsson K.H."/>
            <person name="Matsuura K."/>
            <person name="Barry K."/>
            <person name="Labutti K."/>
            <person name="Kuo R."/>
            <person name="Ohm R.A."/>
            <person name="Bhattacharya S.S."/>
            <person name="Shirouzu T."/>
            <person name="Yoshinaga Y."/>
            <person name="Martin F.M."/>
            <person name="Grigoriev I.V."/>
            <person name="Hibbett D.S."/>
        </authorList>
    </citation>
    <scope>NUCLEOTIDE SEQUENCE [LARGE SCALE GENOMIC DNA]</scope>
    <source>
        <strain evidence="2 3">93-53</strain>
    </source>
</reference>
<proteinExistence type="predicted"/>
<feature type="compositionally biased region" description="Polar residues" evidence="1">
    <location>
        <begin position="154"/>
        <end position="166"/>
    </location>
</feature>
<feature type="region of interest" description="Disordered" evidence="1">
    <location>
        <begin position="283"/>
        <end position="349"/>
    </location>
</feature>
<evidence type="ECO:0000313" key="2">
    <source>
        <dbReference type="EMBL" id="KZT06450.1"/>
    </source>
</evidence>
<dbReference type="EMBL" id="KV427624">
    <property type="protein sequence ID" value="KZT06450.1"/>
    <property type="molecule type" value="Genomic_DNA"/>
</dbReference>
<accession>A0A165E8D7</accession>
<feature type="compositionally biased region" description="Polar residues" evidence="1">
    <location>
        <begin position="206"/>
        <end position="219"/>
    </location>
</feature>
<feature type="region of interest" description="Disordered" evidence="1">
    <location>
        <begin position="58"/>
        <end position="93"/>
    </location>
</feature>
<protein>
    <submittedName>
        <fullName evidence="2">Uncharacterized protein</fullName>
    </submittedName>
</protein>
<sequence>MPAPAAYVIGAVSVVAAFAAALAFKEFVYEPHIAPQLEAWATSYIENRRRRRERHGLILVQSSSENEHGGENRARRSSDIRNTNTEQEDGTSVEMEQFPTAEATRHWVAERREANLRRRRTAGMMDESNTFVPYIPMSPTHVIVDTTVPPSPATPTDTFSRASTPARSADVEDITGSPSRRLSPAAPELILRRDVEQGPHRLPTPMSISTVSSRPTSPSNIETAHLAQTHELSRSSTPDVPAMYNTASMDPVPHTFGEEFARQGSLNPASRVMSPFSDIHSASARSPTLSSQSGVMSPYPQFSASESDFEMPSDGEDVFSPRSGIFSHSNGSRGSNRSTRDELVFDMQSVDGSEISGWASVGRRTPEP</sequence>
<feature type="compositionally biased region" description="Acidic residues" evidence="1">
    <location>
        <begin position="307"/>
        <end position="317"/>
    </location>
</feature>
<dbReference type="RefSeq" id="XP_040764190.1">
    <property type="nucleotide sequence ID" value="XM_040907053.1"/>
</dbReference>
<evidence type="ECO:0000256" key="1">
    <source>
        <dbReference type="SAM" id="MobiDB-lite"/>
    </source>
</evidence>
<organism evidence="2 3">
    <name type="scientific">Laetiporus sulphureus 93-53</name>
    <dbReference type="NCBI Taxonomy" id="1314785"/>
    <lineage>
        <taxon>Eukaryota</taxon>
        <taxon>Fungi</taxon>
        <taxon>Dikarya</taxon>
        <taxon>Basidiomycota</taxon>
        <taxon>Agaricomycotina</taxon>
        <taxon>Agaricomycetes</taxon>
        <taxon>Polyporales</taxon>
        <taxon>Laetiporus</taxon>
    </lineage>
</organism>
<feature type="region of interest" description="Disordered" evidence="1">
    <location>
        <begin position="198"/>
        <end position="219"/>
    </location>
</feature>
<name>A0A165E8D7_9APHY</name>
<feature type="region of interest" description="Disordered" evidence="1">
    <location>
        <begin position="151"/>
        <end position="182"/>
    </location>
</feature>
<dbReference type="InParanoid" id="A0A165E8D7"/>